<sequence>MVSSNNTIPTGAILNPYTPLAFLPPDVADQFQIICYVNVATLSALTWDWLMAIPEEYKIIRKVGFSKPNITYLLSRNVWFLSINHDLQNCMALKYVEGVFLEIGVPATSLLFLFRVRAVYNNSRIITAFFGLLWMAISGLSVLILLGVTRDRIPYTQRCTEGPTPKYSTVPIIVTAVNDTLVFLAISYRMISSAMVSSTWKARAKSFITGDGLLHLSKALLKSGQVYYFATIGVAISMTALIFAPGIPGTMKPVLGSVYFALSGTMACRVYRELLLGTLIDPQLNTTNIVSFYGAASDIRDHDASSHDCSLSRCSSKLAIDVGVETHLRGDAVGYAL</sequence>
<evidence type="ECO:0000313" key="4">
    <source>
        <dbReference type="Proteomes" id="UP000054166"/>
    </source>
</evidence>
<dbReference type="Proteomes" id="UP000054166">
    <property type="component" value="Unassembled WGS sequence"/>
</dbReference>
<evidence type="ECO:0000313" key="3">
    <source>
        <dbReference type="EMBL" id="KIM88413.1"/>
    </source>
</evidence>
<gene>
    <name evidence="3" type="ORF">PILCRDRAFT_3403</name>
</gene>
<dbReference type="EMBL" id="KN832977">
    <property type="protein sequence ID" value="KIM88413.1"/>
    <property type="molecule type" value="Genomic_DNA"/>
</dbReference>
<proteinExistence type="predicted"/>
<name>A0A0C3BPJ0_PILCF</name>
<dbReference type="AlphaFoldDB" id="A0A0C3BPJ0"/>
<evidence type="ECO:0000259" key="2">
    <source>
        <dbReference type="Pfam" id="PF20151"/>
    </source>
</evidence>
<keyword evidence="1" id="KW-0472">Membrane</keyword>
<feature type="domain" description="DUF6533" evidence="2">
    <location>
        <begin position="36"/>
        <end position="76"/>
    </location>
</feature>
<keyword evidence="1" id="KW-0812">Transmembrane</keyword>
<accession>A0A0C3BPJ0</accession>
<feature type="transmembrane region" description="Helical" evidence="1">
    <location>
        <begin position="226"/>
        <end position="247"/>
    </location>
</feature>
<dbReference type="Pfam" id="PF20151">
    <property type="entry name" value="DUF6533"/>
    <property type="match status" value="1"/>
</dbReference>
<organism evidence="3 4">
    <name type="scientific">Piloderma croceum (strain F 1598)</name>
    <dbReference type="NCBI Taxonomy" id="765440"/>
    <lineage>
        <taxon>Eukaryota</taxon>
        <taxon>Fungi</taxon>
        <taxon>Dikarya</taxon>
        <taxon>Basidiomycota</taxon>
        <taxon>Agaricomycotina</taxon>
        <taxon>Agaricomycetes</taxon>
        <taxon>Agaricomycetidae</taxon>
        <taxon>Atheliales</taxon>
        <taxon>Atheliaceae</taxon>
        <taxon>Piloderma</taxon>
    </lineage>
</organism>
<feature type="transmembrane region" description="Helical" evidence="1">
    <location>
        <begin position="95"/>
        <end position="114"/>
    </location>
</feature>
<reference evidence="4" key="2">
    <citation type="submission" date="2015-01" db="EMBL/GenBank/DDBJ databases">
        <title>Evolutionary Origins and Diversification of the Mycorrhizal Mutualists.</title>
        <authorList>
            <consortium name="DOE Joint Genome Institute"/>
            <consortium name="Mycorrhizal Genomics Consortium"/>
            <person name="Kohler A."/>
            <person name="Kuo A."/>
            <person name="Nagy L.G."/>
            <person name="Floudas D."/>
            <person name="Copeland A."/>
            <person name="Barry K.W."/>
            <person name="Cichocki N."/>
            <person name="Veneault-Fourrey C."/>
            <person name="LaButti K."/>
            <person name="Lindquist E.A."/>
            <person name="Lipzen A."/>
            <person name="Lundell T."/>
            <person name="Morin E."/>
            <person name="Murat C."/>
            <person name="Riley R."/>
            <person name="Ohm R."/>
            <person name="Sun H."/>
            <person name="Tunlid A."/>
            <person name="Henrissat B."/>
            <person name="Grigoriev I.V."/>
            <person name="Hibbett D.S."/>
            <person name="Martin F."/>
        </authorList>
    </citation>
    <scope>NUCLEOTIDE SEQUENCE [LARGE SCALE GENOMIC DNA]</scope>
    <source>
        <strain evidence="4">F 1598</strain>
    </source>
</reference>
<dbReference type="STRING" id="765440.A0A0C3BPJ0"/>
<protein>
    <recommendedName>
        <fullName evidence="2">DUF6533 domain-containing protein</fullName>
    </recommendedName>
</protein>
<dbReference type="InterPro" id="IPR045340">
    <property type="entry name" value="DUF6533"/>
</dbReference>
<dbReference type="OrthoDB" id="3038990at2759"/>
<feature type="transmembrane region" description="Helical" evidence="1">
    <location>
        <begin position="126"/>
        <end position="148"/>
    </location>
</feature>
<feature type="transmembrane region" description="Helical" evidence="1">
    <location>
        <begin position="168"/>
        <end position="191"/>
    </location>
</feature>
<keyword evidence="4" id="KW-1185">Reference proteome</keyword>
<dbReference type="HOGENOM" id="CLU_060549_0_0_1"/>
<keyword evidence="1" id="KW-1133">Transmembrane helix</keyword>
<reference evidence="3 4" key="1">
    <citation type="submission" date="2014-04" db="EMBL/GenBank/DDBJ databases">
        <authorList>
            <consortium name="DOE Joint Genome Institute"/>
            <person name="Kuo A."/>
            <person name="Tarkka M."/>
            <person name="Buscot F."/>
            <person name="Kohler A."/>
            <person name="Nagy L.G."/>
            <person name="Floudas D."/>
            <person name="Copeland A."/>
            <person name="Barry K.W."/>
            <person name="Cichocki N."/>
            <person name="Veneault-Fourrey C."/>
            <person name="LaButti K."/>
            <person name="Lindquist E.A."/>
            <person name="Lipzen A."/>
            <person name="Lundell T."/>
            <person name="Morin E."/>
            <person name="Murat C."/>
            <person name="Sun H."/>
            <person name="Tunlid A."/>
            <person name="Henrissat B."/>
            <person name="Grigoriev I.V."/>
            <person name="Hibbett D.S."/>
            <person name="Martin F."/>
            <person name="Nordberg H.P."/>
            <person name="Cantor M.N."/>
            <person name="Hua S.X."/>
        </authorList>
    </citation>
    <scope>NUCLEOTIDE SEQUENCE [LARGE SCALE GENOMIC DNA]</scope>
    <source>
        <strain evidence="3 4">F 1598</strain>
    </source>
</reference>
<dbReference type="InParanoid" id="A0A0C3BPJ0"/>
<evidence type="ECO:0000256" key="1">
    <source>
        <dbReference type="SAM" id="Phobius"/>
    </source>
</evidence>